<dbReference type="Proteomes" id="UP000031866">
    <property type="component" value="Chromosome"/>
</dbReference>
<dbReference type="Pfam" id="PF12571">
    <property type="entry name" value="Phage_tail_fib"/>
    <property type="match status" value="1"/>
</dbReference>
<evidence type="ECO:0000313" key="3">
    <source>
        <dbReference type="Proteomes" id="UP000031866"/>
    </source>
</evidence>
<proteinExistence type="predicted"/>
<dbReference type="AlphaFoldDB" id="A0A0B5QHJ2"/>
<dbReference type="STRING" id="1520.LF65_03874"/>
<protein>
    <submittedName>
        <fullName evidence="2">Phage tail protein</fullName>
    </submittedName>
</protein>
<dbReference type="PANTHER" id="PTHR35191:SF1">
    <property type="entry name" value="PROPHAGE SIDE TAIL FIBER PROTEIN HOMOLOG STFQ-RELATED"/>
    <property type="match status" value="1"/>
</dbReference>
<reference evidence="3" key="1">
    <citation type="submission" date="2014-12" db="EMBL/GenBank/DDBJ databases">
        <title>Genome sequence of Clostridium beijerinckii strain 59B.</title>
        <authorList>
            <person name="Little G.T."/>
            <person name="Minton N.P."/>
        </authorList>
    </citation>
    <scope>NUCLEOTIDE SEQUENCE [LARGE SCALE GENOMIC DNA]</scope>
    <source>
        <strain evidence="3">59B</strain>
    </source>
</reference>
<dbReference type="OrthoDB" id="9810174at2"/>
<sequence length="217" mass="23574">MAEKFYTMLTKLGTKKLSASAVSGSKVNFKTLKVGDGNGSYYEPSEDQTSIVKEVWSGNISAISVDESNENWIVVETVIPAADGGFFIREAGIFDDAGDMIAITKLSETYKPTILEGSTKDLVIKIVLEVSNASSIDLKIDPNVVVATKGDIQILQSKFQEVSAKLSGKMQLYINETLPAITDRTSDTLYFKITDKITNGFADNVKVSPNMGIKIVQ</sequence>
<dbReference type="EMBL" id="CP010086">
    <property type="protein sequence ID" value="AJH00426.1"/>
    <property type="molecule type" value="Genomic_DNA"/>
</dbReference>
<dbReference type="RefSeq" id="WP_041898183.1">
    <property type="nucleotide sequence ID" value="NZ_CP010086.2"/>
</dbReference>
<evidence type="ECO:0000313" key="2">
    <source>
        <dbReference type="EMBL" id="AJH00426.1"/>
    </source>
</evidence>
<dbReference type="InterPro" id="IPR051934">
    <property type="entry name" value="Phage_Tail_Fiber_Structural"/>
</dbReference>
<dbReference type="KEGG" id="cbei:LF65_03874"/>
<name>A0A0B5QHJ2_CLOBE</name>
<feature type="domain" description="Phage tail fibre protein N-terminal" evidence="1">
    <location>
        <begin position="1"/>
        <end position="149"/>
    </location>
</feature>
<organism evidence="2 3">
    <name type="scientific">Clostridium beijerinckii</name>
    <name type="common">Clostridium MP</name>
    <dbReference type="NCBI Taxonomy" id="1520"/>
    <lineage>
        <taxon>Bacteria</taxon>
        <taxon>Bacillati</taxon>
        <taxon>Bacillota</taxon>
        <taxon>Clostridia</taxon>
        <taxon>Eubacteriales</taxon>
        <taxon>Clostridiaceae</taxon>
        <taxon>Clostridium</taxon>
    </lineage>
</organism>
<dbReference type="InterPro" id="IPR022225">
    <property type="entry name" value="Phage_tail_fibre_N"/>
</dbReference>
<accession>A0A0B5QHJ2</accession>
<dbReference type="PANTHER" id="PTHR35191">
    <property type="entry name" value="PROPHAGE SIDE TAIL FIBER PROTEIN HOMOLOG STFQ-RELATED"/>
    <property type="match status" value="1"/>
</dbReference>
<evidence type="ECO:0000259" key="1">
    <source>
        <dbReference type="Pfam" id="PF12571"/>
    </source>
</evidence>
<gene>
    <name evidence="2" type="ORF">LF65_03874</name>
</gene>